<dbReference type="EMBL" id="CP032157">
    <property type="protein sequence ID" value="AXY77606.1"/>
    <property type="molecule type" value="Genomic_DNA"/>
</dbReference>
<keyword evidence="4" id="KW-1003">Cell membrane</keyword>
<gene>
    <name evidence="12" type="ORF">D3H65_28080</name>
</gene>
<evidence type="ECO:0000256" key="1">
    <source>
        <dbReference type="ARBA" id="ARBA00001931"/>
    </source>
</evidence>
<dbReference type="GO" id="GO:0030288">
    <property type="term" value="C:outer membrane-bounded periplasmic space"/>
    <property type="evidence" value="ECO:0007669"/>
    <property type="project" value="InterPro"/>
</dbReference>
<name>A0A3B7MX66_9BACT</name>
<keyword evidence="13" id="KW-1185">Reference proteome</keyword>
<protein>
    <submittedName>
        <fullName evidence="12">Pyrroloquinoline quinone-dependent dehydrogenase</fullName>
    </submittedName>
</protein>
<dbReference type="Proteomes" id="UP000263900">
    <property type="component" value="Chromosome"/>
</dbReference>
<keyword evidence="9" id="KW-0472">Membrane</keyword>
<feature type="domain" description="Pyrrolo-quinoline quinone repeat" evidence="11">
    <location>
        <begin position="36"/>
        <end position="630"/>
    </location>
</feature>
<feature type="chain" id="PRO_5017795871" evidence="10">
    <location>
        <begin position="21"/>
        <end position="656"/>
    </location>
</feature>
<dbReference type="GO" id="GO:0005886">
    <property type="term" value="C:plasma membrane"/>
    <property type="evidence" value="ECO:0007669"/>
    <property type="project" value="UniProtKB-SubCell"/>
</dbReference>
<dbReference type="SUPFAM" id="SSF50998">
    <property type="entry name" value="Quinoprotein alcohol dehydrogenase-like"/>
    <property type="match status" value="1"/>
</dbReference>
<dbReference type="InterPro" id="IPR002372">
    <property type="entry name" value="PQQ_rpt_dom"/>
</dbReference>
<dbReference type="PANTHER" id="PTHR32303">
    <property type="entry name" value="QUINOPROTEIN ALCOHOL DEHYDROGENASE (CYTOCHROME C)"/>
    <property type="match status" value="1"/>
</dbReference>
<evidence type="ECO:0000313" key="12">
    <source>
        <dbReference type="EMBL" id="AXY77606.1"/>
    </source>
</evidence>
<sequence length="656" mass="70723">MTIKALVCASLLLASNPYSYGQAPRKAAAVHPAGEWPAYGNDAGGMRYSPLNQVNDKNVASLKVAWTYQTGELGLYEGTEAMKKAAFEATPIMIGRTLYFSTPAARVFAVDAATGKEQWVYDPAINLHTGYSEVTSRGVSAWPAGGSDKGKGASRIFVATIDGRLIALDAKTGKPISSFGDRGTVDLNKGMGGTISVTSPPAIIGNTIIVGSAMGDNQRFDYPPGTVRAYDVITGALKWGWDPIPRDSTNKAWYTWNGPKAHKTGAANAWATLSVDAARDMVFVPTSSPSPDYYGGERLGQNLYGNSIVALRASTGKLVWYYQVVHHDLWDYDIAAQPVLTDIMKAGKKVPAVIVGTKMGHIFILDRTTGIPLFPVEERRVPASDIPGEEAWPTQPFPVLPAPLGIQSVGEKDAWGPTEEAKEGAKKRIAQLRNKGIFTPPSYEGSVMTPGNAGGIHWGGMCVDPKERLLITNINILPAIIRMVPRERQAELEGKGSAVVRGEMGMQRGTPYVMNRDYLFQVDEKGVMMQTTPPWGTLVAIDLNSGLKKWEVPLGYMLDPQKYPGAEKWGSLNFGGAIVTSGNLIFVAASRDGHLRAFDSHTGAELWKYLLPAGGQATPMTYELDGKQYIVMAAGGHGKFSTKMGDYVVAFALEKP</sequence>
<evidence type="ECO:0000259" key="11">
    <source>
        <dbReference type="Pfam" id="PF01011"/>
    </source>
</evidence>
<evidence type="ECO:0000256" key="6">
    <source>
        <dbReference type="ARBA" id="ARBA00022891"/>
    </source>
</evidence>
<dbReference type="RefSeq" id="WP_119053479.1">
    <property type="nucleotide sequence ID" value="NZ_CP032157.1"/>
</dbReference>
<dbReference type="InterPro" id="IPR018391">
    <property type="entry name" value="PQQ_b-propeller_rpt"/>
</dbReference>
<dbReference type="Gene3D" id="2.140.10.10">
    <property type="entry name" value="Quinoprotein alcohol dehydrogenase-like superfamily"/>
    <property type="match status" value="1"/>
</dbReference>
<dbReference type="InterPro" id="IPR017511">
    <property type="entry name" value="PQQ_mDH"/>
</dbReference>
<comment type="subcellular location">
    <subcellularLocation>
        <location evidence="2">Cell membrane</location>
        <topology evidence="2">Multi-pass membrane protein</topology>
    </subcellularLocation>
</comment>
<comment type="cofactor">
    <cofactor evidence="1">
        <name>pyrroloquinoline quinone</name>
        <dbReference type="ChEBI" id="CHEBI:58442"/>
    </cofactor>
</comment>
<dbReference type="PANTHER" id="PTHR32303:SF4">
    <property type="entry name" value="QUINOPROTEIN GLUCOSE DEHYDROGENASE"/>
    <property type="match status" value="1"/>
</dbReference>
<organism evidence="12 13">
    <name type="scientific">Paraflavitalea soli</name>
    <dbReference type="NCBI Taxonomy" id="2315862"/>
    <lineage>
        <taxon>Bacteria</taxon>
        <taxon>Pseudomonadati</taxon>
        <taxon>Bacteroidota</taxon>
        <taxon>Chitinophagia</taxon>
        <taxon>Chitinophagales</taxon>
        <taxon>Chitinophagaceae</taxon>
        <taxon>Paraflavitalea</taxon>
    </lineage>
</organism>
<reference evidence="12 13" key="1">
    <citation type="submission" date="2018-09" db="EMBL/GenBank/DDBJ databases">
        <title>Genome sequencing of strain 6GH32-13.</title>
        <authorList>
            <person name="Weon H.-Y."/>
            <person name="Heo J."/>
            <person name="Kwon S.-W."/>
        </authorList>
    </citation>
    <scope>NUCLEOTIDE SEQUENCE [LARGE SCALE GENOMIC DNA]</scope>
    <source>
        <strain evidence="12 13">5GH32-13</strain>
    </source>
</reference>
<evidence type="ECO:0000313" key="13">
    <source>
        <dbReference type="Proteomes" id="UP000263900"/>
    </source>
</evidence>
<keyword evidence="5" id="KW-0812">Transmembrane</keyword>
<accession>A0A3B7MX66</accession>
<keyword evidence="10" id="KW-0732">Signal</keyword>
<dbReference type="CDD" id="cd10280">
    <property type="entry name" value="PQQ_mGDH"/>
    <property type="match status" value="1"/>
</dbReference>
<keyword evidence="8" id="KW-0560">Oxidoreductase</keyword>
<dbReference type="InterPro" id="IPR001479">
    <property type="entry name" value="Quinoprotein_DH_CS"/>
</dbReference>
<dbReference type="GO" id="GO:0048038">
    <property type="term" value="F:quinone binding"/>
    <property type="evidence" value="ECO:0007669"/>
    <property type="project" value="InterPro"/>
</dbReference>
<dbReference type="KEGG" id="pseg:D3H65_28080"/>
<dbReference type="AlphaFoldDB" id="A0A3B7MX66"/>
<dbReference type="PROSITE" id="PS00363">
    <property type="entry name" value="BACTERIAL_PQQ_1"/>
    <property type="match status" value="1"/>
</dbReference>
<evidence type="ECO:0000256" key="3">
    <source>
        <dbReference type="ARBA" id="ARBA00008156"/>
    </source>
</evidence>
<evidence type="ECO:0000256" key="9">
    <source>
        <dbReference type="ARBA" id="ARBA00023136"/>
    </source>
</evidence>
<dbReference type="InterPro" id="IPR011047">
    <property type="entry name" value="Quinoprotein_ADH-like_sf"/>
</dbReference>
<keyword evidence="7" id="KW-1133">Transmembrane helix</keyword>
<proteinExistence type="inferred from homology"/>
<evidence type="ECO:0000256" key="2">
    <source>
        <dbReference type="ARBA" id="ARBA00004651"/>
    </source>
</evidence>
<dbReference type="OrthoDB" id="9794322at2"/>
<evidence type="ECO:0000256" key="10">
    <source>
        <dbReference type="SAM" id="SignalP"/>
    </source>
</evidence>
<evidence type="ECO:0000256" key="8">
    <source>
        <dbReference type="ARBA" id="ARBA00023002"/>
    </source>
</evidence>
<evidence type="ECO:0000256" key="4">
    <source>
        <dbReference type="ARBA" id="ARBA00022475"/>
    </source>
</evidence>
<dbReference type="GO" id="GO:0008876">
    <property type="term" value="F:quinoprotein glucose dehydrogenase activity"/>
    <property type="evidence" value="ECO:0007669"/>
    <property type="project" value="TreeGrafter"/>
</dbReference>
<dbReference type="SMART" id="SM00564">
    <property type="entry name" value="PQQ"/>
    <property type="match status" value="6"/>
</dbReference>
<keyword evidence="6" id="KW-0634">PQQ</keyword>
<evidence type="ECO:0000256" key="7">
    <source>
        <dbReference type="ARBA" id="ARBA00022989"/>
    </source>
</evidence>
<dbReference type="Pfam" id="PF01011">
    <property type="entry name" value="PQQ"/>
    <property type="match status" value="1"/>
</dbReference>
<feature type="signal peptide" evidence="10">
    <location>
        <begin position="1"/>
        <end position="20"/>
    </location>
</feature>
<evidence type="ECO:0000256" key="5">
    <source>
        <dbReference type="ARBA" id="ARBA00022692"/>
    </source>
</evidence>
<comment type="similarity">
    <text evidence="3">Belongs to the bacterial PQQ dehydrogenase family.</text>
</comment>